<dbReference type="RefSeq" id="WP_040105403.1">
    <property type="nucleotide sequence ID" value="NZ_JABEVU030000001.1"/>
</dbReference>
<dbReference type="InterPro" id="IPR002347">
    <property type="entry name" value="SDR_fam"/>
</dbReference>
<name>A0A0C2E7M0_9STAP</name>
<dbReference type="EMBL" id="JXII01000003">
    <property type="protein sequence ID" value="KIH71292.1"/>
    <property type="molecule type" value="Genomic_DNA"/>
</dbReference>
<protein>
    <submittedName>
        <fullName evidence="5">SDR family NAD(P)-dependent oxidoreductase</fullName>
    </submittedName>
</protein>
<reference evidence="5" key="2">
    <citation type="submission" date="2020-04" db="EMBL/GenBank/DDBJ databases">
        <authorList>
            <person name="Tanveer F."/>
            <person name="Xie Y."/>
            <person name="Shinwari Z.K."/>
        </authorList>
    </citation>
    <scope>NUCLEOTIDE SEQUENCE</scope>
    <source>
        <strain evidence="5">MOSEL-ME25</strain>
    </source>
</reference>
<dbReference type="Proteomes" id="UP000031546">
    <property type="component" value="Unassembled WGS sequence"/>
</dbReference>
<comment type="caution">
    <text evidence="4">The sequence shown here is derived from an EMBL/GenBank/DDBJ whole genome shotgun (WGS) entry which is preliminary data.</text>
</comment>
<dbReference type="InterPro" id="IPR051911">
    <property type="entry name" value="SDR_oxidoreductase"/>
</dbReference>
<dbReference type="PROSITE" id="PS00061">
    <property type="entry name" value="ADH_SHORT"/>
    <property type="match status" value="1"/>
</dbReference>
<feature type="domain" description="Ketoreductase" evidence="3">
    <location>
        <begin position="3"/>
        <end position="182"/>
    </location>
</feature>
<evidence type="ECO:0000313" key="7">
    <source>
        <dbReference type="Proteomes" id="UP000527860"/>
    </source>
</evidence>
<gene>
    <name evidence="5" type="ORF">F7P68_0005785</name>
    <name evidence="4" type="ORF">SN16_04450</name>
</gene>
<accession>A0A0C2E7M0</accession>
<evidence type="ECO:0000259" key="3">
    <source>
        <dbReference type="SMART" id="SM00822"/>
    </source>
</evidence>
<dbReference type="SUPFAM" id="SSF51735">
    <property type="entry name" value="NAD(P)-binding Rossmann-fold domains"/>
    <property type="match status" value="1"/>
</dbReference>
<dbReference type="OrthoDB" id="9775296at2"/>
<dbReference type="InterPro" id="IPR057326">
    <property type="entry name" value="KR_dom"/>
</dbReference>
<dbReference type="GeneID" id="77844795"/>
<sequence>MAKVIWITGASSGFGMAVALQLLKQRKHVVCVSARRAHLLEMLVRKGAHAYPLDITETADIGKVQEAIEADHGPIDAVLVNAGFGVYGPIEEVPEEAVRRQFEVNVFGAVETVRSVLPSMRREKRGRIVLTSSSAAHVSSAGMGYYAATKHSIKAIGTALRQEVGELGIDVVMVEPGVVKTAFGQVALEENYMAPKVPDYQNQMDDLKTFMLRAFERAPEVDHTRDIMIKALIEEHVKPVYRTTRGSLALGFMSRLFPARMYDAIVKQAIGRLH</sequence>
<dbReference type="InterPro" id="IPR020904">
    <property type="entry name" value="Sc_DH/Rdtase_CS"/>
</dbReference>
<dbReference type="AlphaFoldDB" id="A0A0C2E7M0"/>
<proteinExistence type="inferred from homology"/>
<dbReference type="EMBL" id="JABEVU030000001">
    <property type="protein sequence ID" value="MDB0580032.1"/>
    <property type="molecule type" value="Genomic_DNA"/>
</dbReference>
<comment type="similarity">
    <text evidence="1">Belongs to the short-chain dehydrogenases/reductases (SDR) family.</text>
</comment>
<evidence type="ECO:0000313" key="4">
    <source>
        <dbReference type="EMBL" id="KIH71292.1"/>
    </source>
</evidence>
<dbReference type="Gene3D" id="3.40.50.720">
    <property type="entry name" value="NAD(P)-binding Rossmann-like Domain"/>
    <property type="match status" value="1"/>
</dbReference>
<dbReference type="SMART" id="SM00822">
    <property type="entry name" value="PKS_KR"/>
    <property type="match status" value="1"/>
</dbReference>
<dbReference type="PRINTS" id="PR00081">
    <property type="entry name" value="GDHRDH"/>
</dbReference>
<reference evidence="5" key="3">
    <citation type="submission" date="2022-12" db="EMBL/GenBank/DDBJ databases">
        <title>Genome analysis and biological profiling of marine Salinicoccus roseus MOSEL-ME25.</title>
        <authorList>
            <person name="Mirza F.T."/>
            <person name="Xie Y."/>
            <person name="Shinwari Z.K."/>
        </authorList>
    </citation>
    <scope>NUCLEOTIDE SEQUENCE</scope>
    <source>
        <strain evidence="5">MOSEL-ME25</strain>
    </source>
</reference>
<dbReference type="PANTHER" id="PTHR43976">
    <property type="entry name" value="SHORT CHAIN DEHYDROGENASE"/>
    <property type="match status" value="1"/>
</dbReference>
<dbReference type="InterPro" id="IPR036291">
    <property type="entry name" value="NAD(P)-bd_dom_sf"/>
</dbReference>
<evidence type="ECO:0000313" key="6">
    <source>
        <dbReference type="Proteomes" id="UP000031546"/>
    </source>
</evidence>
<reference evidence="4 6" key="1">
    <citation type="submission" date="2015-01" db="EMBL/GenBank/DDBJ databases">
        <title>Genome sequences of high lactate-tolerant strain Salinicoccus roseus W12 with industrial interest.</title>
        <authorList>
            <person name="Wang H."/>
            <person name="Yu B."/>
        </authorList>
    </citation>
    <scope>NUCLEOTIDE SEQUENCE [LARGE SCALE GENOMIC DNA]</scope>
    <source>
        <strain evidence="4 6">W12</strain>
    </source>
</reference>
<keyword evidence="2" id="KW-0560">Oxidoreductase</keyword>
<dbReference type="Pfam" id="PF00106">
    <property type="entry name" value="adh_short"/>
    <property type="match status" value="1"/>
</dbReference>
<dbReference type="PANTHER" id="PTHR43976:SF16">
    <property type="entry name" value="SHORT-CHAIN DEHYDROGENASE_REDUCTASE FAMILY PROTEIN"/>
    <property type="match status" value="1"/>
</dbReference>
<organism evidence="4 6">
    <name type="scientific">Salinicoccus roseus</name>
    <dbReference type="NCBI Taxonomy" id="45670"/>
    <lineage>
        <taxon>Bacteria</taxon>
        <taxon>Bacillati</taxon>
        <taxon>Bacillota</taxon>
        <taxon>Bacilli</taxon>
        <taxon>Bacillales</taxon>
        <taxon>Staphylococcaceae</taxon>
        <taxon>Salinicoccus</taxon>
    </lineage>
</organism>
<dbReference type="Proteomes" id="UP000527860">
    <property type="component" value="Unassembled WGS sequence"/>
</dbReference>
<dbReference type="GO" id="GO:0016491">
    <property type="term" value="F:oxidoreductase activity"/>
    <property type="evidence" value="ECO:0007669"/>
    <property type="project" value="UniProtKB-KW"/>
</dbReference>
<keyword evidence="7" id="KW-1185">Reference proteome</keyword>
<evidence type="ECO:0000313" key="5">
    <source>
        <dbReference type="EMBL" id="MDB0580032.1"/>
    </source>
</evidence>
<dbReference type="STRING" id="45670.SN16_04450"/>
<evidence type="ECO:0000256" key="2">
    <source>
        <dbReference type="ARBA" id="ARBA00023002"/>
    </source>
</evidence>
<evidence type="ECO:0000256" key="1">
    <source>
        <dbReference type="ARBA" id="ARBA00006484"/>
    </source>
</evidence>